<evidence type="ECO:0000313" key="4">
    <source>
        <dbReference type="Proteomes" id="UP001195196"/>
    </source>
</evidence>
<dbReference type="EMBL" id="JAFFGU010000029">
    <property type="protein sequence ID" value="MBM7280620.1"/>
    <property type="molecule type" value="Genomic_DNA"/>
</dbReference>
<name>A0AAW4GCE6_GORRU</name>
<accession>A0AAW4GCE6</accession>
<keyword evidence="2" id="KW-0472">Membrane</keyword>
<dbReference type="Pfam" id="PF14012">
    <property type="entry name" value="DUF4229"/>
    <property type="match status" value="1"/>
</dbReference>
<comment type="caution">
    <text evidence="3">The sequence shown here is derived from an EMBL/GenBank/DDBJ whole genome shotgun (WGS) entry which is preliminary data.</text>
</comment>
<evidence type="ECO:0000313" key="3">
    <source>
        <dbReference type="EMBL" id="MBM7280620.1"/>
    </source>
</evidence>
<gene>
    <name evidence="3" type="ORF">JTZ10_23050</name>
</gene>
<reference evidence="3" key="1">
    <citation type="submission" date="2021-02" db="EMBL/GenBank/DDBJ databases">
        <title>Taxonomy, biology and ecology of Rhodococcus bacteria occurring in California pistachio and other woody hosts as revealed by genome sequence analyses.</title>
        <authorList>
            <person name="Riely B."/>
            <person name="Gai Y."/>
        </authorList>
    </citation>
    <scope>NUCLEOTIDE SEQUENCE</scope>
    <source>
        <strain evidence="3">BP-295</strain>
    </source>
</reference>
<keyword evidence="2" id="KW-0812">Transmembrane</keyword>
<evidence type="ECO:0000256" key="1">
    <source>
        <dbReference type="SAM" id="MobiDB-lite"/>
    </source>
</evidence>
<dbReference type="InterPro" id="IPR025323">
    <property type="entry name" value="DUF4229"/>
</dbReference>
<feature type="region of interest" description="Disordered" evidence="1">
    <location>
        <begin position="85"/>
        <end position="109"/>
    </location>
</feature>
<proteinExistence type="predicted"/>
<organism evidence="3 4">
    <name type="scientific">Gordonia rubripertincta</name>
    <name type="common">Rhodococcus corallinus</name>
    <dbReference type="NCBI Taxonomy" id="36822"/>
    <lineage>
        <taxon>Bacteria</taxon>
        <taxon>Bacillati</taxon>
        <taxon>Actinomycetota</taxon>
        <taxon>Actinomycetes</taxon>
        <taxon>Mycobacteriales</taxon>
        <taxon>Gordoniaceae</taxon>
        <taxon>Gordonia</taxon>
    </lineage>
</organism>
<keyword evidence="2" id="KW-1133">Transmembrane helix</keyword>
<evidence type="ECO:0000256" key="2">
    <source>
        <dbReference type="SAM" id="Phobius"/>
    </source>
</evidence>
<dbReference type="AlphaFoldDB" id="A0AAW4GCE6"/>
<dbReference type="RefSeq" id="WP_055476455.1">
    <property type="nucleotide sequence ID" value="NZ_JAFFGU010000029.1"/>
</dbReference>
<dbReference type="Proteomes" id="UP001195196">
    <property type="component" value="Unassembled WGS sequence"/>
</dbReference>
<feature type="transmembrane region" description="Helical" evidence="2">
    <location>
        <begin position="20"/>
        <end position="49"/>
    </location>
</feature>
<sequence length="109" mass="11395">MSRSTSDHAAPSPAPSGKSLVAIALLYNAARLALAAALCGLILLISFVFDVKIPIFGAVVLAVVLSSPVSMLVLKPLRTRINHQAEAMDAHHASKRGLAKSRSVNLPDS</sequence>
<feature type="transmembrane region" description="Helical" evidence="2">
    <location>
        <begin position="55"/>
        <end position="74"/>
    </location>
</feature>
<protein>
    <submittedName>
        <fullName evidence="3">DUF4229 domain-containing protein</fullName>
    </submittedName>
</protein>